<dbReference type="AlphaFoldDB" id="A0A9W8Z920"/>
<reference evidence="2" key="1">
    <citation type="submission" date="2022-10" db="EMBL/GenBank/DDBJ databases">
        <title>Tapping the CABI collections for fungal endophytes: first genome assemblies for Collariella, Neodidymelliopsis, Ascochyta clinopodiicola, Didymella pomorum, Didymosphaeria variabile, Neocosmospora piperis and Neocucurbitaria cava.</title>
        <authorList>
            <person name="Hill R."/>
        </authorList>
    </citation>
    <scope>NUCLEOTIDE SEQUENCE</scope>
    <source>
        <strain evidence="2">IMI 355091</strain>
    </source>
</reference>
<sequence>MPNCESLEPTNQRRSTPMGSQLDGPADYRPQMISFNAHGRPNNQLHQQQRHPPQQRPREHHPLQQQQPHHQRGQPPHMQAKPVHEAQAVGAQYQYLKQHEPALGSAVTALLHTCTADTPLSGSQVIAVTDVAGSLRELVLLALGAKNGDEECVHRLGSALGSEQAMEGVVDFFSGEFEVE</sequence>
<dbReference type="Proteomes" id="UP001140510">
    <property type="component" value="Unassembled WGS sequence"/>
</dbReference>
<accession>A0A9W8Z920</accession>
<feature type="region of interest" description="Disordered" evidence="1">
    <location>
        <begin position="1"/>
        <end position="84"/>
    </location>
</feature>
<organism evidence="2 3">
    <name type="scientific">Didymella pomorum</name>
    <dbReference type="NCBI Taxonomy" id="749634"/>
    <lineage>
        <taxon>Eukaryota</taxon>
        <taxon>Fungi</taxon>
        <taxon>Dikarya</taxon>
        <taxon>Ascomycota</taxon>
        <taxon>Pezizomycotina</taxon>
        <taxon>Dothideomycetes</taxon>
        <taxon>Pleosporomycetidae</taxon>
        <taxon>Pleosporales</taxon>
        <taxon>Pleosporineae</taxon>
        <taxon>Didymellaceae</taxon>
        <taxon>Didymella</taxon>
    </lineage>
</organism>
<comment type="caution">
    <text evidence="2">The sequence shown here is derived from an EMBL/GenBank/DDBJ whole genome shotgun (WGS) entry which is preliminary data.</text>
</comment>
<evidence type="ECO:0000313" key="3">
    <source>
        <dbReference type="Proteomes" id="UP001140510"/>
    </source>
</evidence>
<protein>
    <submittedName>
        <fullName evidence="2">Uncharacterized protein</fullName>
    </submittedName>
</protein>
<proteinExistence type="predicted"/>
<dbReference type="EMBL" id="JAPEVA010000087">
    <property type="protein sequence ID" value="KAJ4400543.1"/>
    <property type="molecule type" value="Genomic_DNA"/>
</dbReference>
<dbReference type="OrthoDB" id="3791893at2759"/>
<evidence type="ECO:0000313" key="2">
    <source>
        <dbReference type="EMBL" id="KAJ4400543.1"/>
    </source>
</evidence>
<name>A0A9W8Z920_9PLEO</name>
<keyword evidence="3" id="KW-1185">Reference proteome</keyword>
<feature type="compositionally biased region" description="Polar residues" evidence="1">
    <location>
        <begin position="8"/>
        <end position="19"/>
    </location>
</feature>
<feature type="compositionally biased region" description="Low complexity" evidence="1">
    <location>
        <begin position="63"/>
        <end position="77"/>
    </location>
</feature>
<gene>
    <name evidence="2" type="ORF">N0V91_008585</name>
</gene>
<evidence type="ECO:0000256" key="1">
    <source>
        <dbReference type="SAM" id="MobiDB-lite"/>
    </source>
</evidence>